<keyword evidence="1" id="KW-1133">Transmembrane helix</keyword>
<feature type="transmembrane region" description="Helical" evidence="1">
    <location>
        <begin position="218"/>
        <end position="237"/>
    </location>
</feature>
<feature type="domain" description="DUF6594" evidence="2">
    <location>
        <begin position="17"/>
        <end position="282"/>
    </location>
</feature>
<evidence type="ECO:0000313" key="3">
    <source>
        <dbReference type="EMBL" id="CZT41145.1"/>
    </source>
</evidence>
<evidence type="ECO:0000313" key="4">
    <source>
        <dbReference type="Proteomes" id="UP000177625"/>
    </source>
</evidence>
<evidence type="ECO:0000259" key="2">
    <source>
        <dbReference type="Pfam" id="PF20237"/>
    </source>
</evidence>
<dbReference type="Proteomes" id="UP000177625">
    <property type="component" value="Unassembled WGS sequence"/>
</dbReference>
<dbReference type="AlphaFoldDB" id="A0A1E1LXX7"/>
<feature type="transmembrane region" description="Helical" evidence="1">
    <location>
        <begin position="270"/>
        <end position="290"/>
    </location>
</feature>
<keyword evidence="1" id="KW-0472">Membrane</keyword>
<dbReference type="Pfam" id="PF20237">
    <property type="entry name" value="DUF6594"/>
    <property type="match status" value="1"/>
</dbReference>
<gene>
    <name evidence="3" type="ORF">RSE6_00845</name>
</gene>
<dbReference type="PANTHER" id="PTHR34502">
    <property type="entry name" value="DUF6594 DOMAIN-CONTAINING PROTEIN-RELATED"/>
    <property type="match status" value="1"/>
</dbReference>
<keyword evidence="4" id="KW-1185">Reference proteome</keyword>
<protein>
    <recommendedName>
        <fullName evidence="2">DUF6594 domain-containing protein</fullName>
    </recommendedName>
</protein>
<evidence type="ECO:0000256" key="1">
    <source>
        <dbReference type="SAM" id="Phobius"/>
    </source>
</evidence>
<dbReference type="PANTHER" id="PTHR34502:SF5">
    <property type="entry name" value="DUF6594 DOMAIN-CONTAINING PROTEIN"/>
    <property type="match status" value="1"/>
</dbReference>
<feature type="transmembrane region" description="Helical" evidence="1">
    <location>
        <begin position="243"/>
        <end position="263"/>
    </location>
</feature>
<keyword evidence="1" id="KW-0812">Transmembrane</keyword>
<accession>A0A1E1LXX7</accession>
<dbReference type="EMBL" id="FJVC01000019">
    <property type="protein sequence ID" value="CZT41145.1"/>
    <property type="molecule type" value="Genomic_DNA"/>
</dbReference>
<organism evidence="3 4">
    <name type="scientific">Rhynchosporium secalis</name>
    <name type="common">Barley scald fungus</name>
    <dbReference type="NCBI Taxonomy" id="38038"/>
    <lineage>
        <taxon>Eukaryota</taxon>
        <taxon>Fungi</taxon>
        <taxon>Dikarya</taxon>
        <taxon>Ascomycota</taxon>
        <taxon>Pezizomycotina</taxon>
        <taxon>Leotiomycetes</taxon>
        <taxon>Helotiales</taxon>
        <taxon>Ploettnerulaceae</taxon>
        <taxon>Rhynchosporium</taxon>
    </lineage>
</organism>
<name>A0A1E1LXX7_RHYSE</name>
<dbReference type="InterPro" id="IPR046529">
    <property type="entry name" value="DUF6594"/>
</dbReference>
<sequence length="300" mass="33397">MSNHASSTDPPAVKRGYHKLAIFMASEKDIAIFRRFSKLNMLNLMSLQAELIALEEDYDVVWDADEKDATRRVFSVSFNTLRTARADTPDDNSEAYIERQWQILMAIRNKLNEYNDTLLQVAKVYSLDEPEAENVKILRDWLERKDYGNGEITGAERKAWVEPDEKAPFSSWVTGGLLTTFHDRCGFRMKCLSTPGDPEAGPDIAVYRNTSLARSTRSLVMVLASLLPVVCIVVLNTVESTGWRLGTTAFFTAAFASVLVIFISVKEVEIFAVTAAFAAVEVVFIGTALSSSSDNSTRPS</sequence>
<reference evidence="4" key="1">
    <citation type="submission" date="2016-03" db="EMBL/GenBank/DDBJ databases">
        <authorList>
            <person name="Guldener U."/>
        </authorList>
    </citation>
    <scope>NUCLEOTIDE SEQUENCE [LARGE SCALE GENOMIC DNA]</scope>
</reference>
<proteinExistence type="predicted"/>